<reference evidence="2 3" key="1">
    <citation type="submission" date="2016-10" db="EMBL/GenBank/DDBJ databases">
        <authorList>
            <person name="de Groot N.N."/>
        </authorList>
    </citation>
    <scope>NUCLEOTIDE SEQUENCE [LARGE SCALE GENOMIC DNA]</scope>
    <source>
        <strain evidence="2 3">JCM 10630</strain>
    </source>
</reference>
<dbReference type="Pfam" id="PF05036">
    <property type="entry name" value="SPOR"/>
    <property type="match status" value="1"/>
</dbReference>
<dbReference type="EMBL" id="FNAE01000001">
    <property type="protein sequence ID" value="SDD89545.1"/>
    <property type="molecule type" value="Genomic_DNA"/>
</dbReference>
<dbReference type="InterPro" id="IPR007730">
    <property type="entry name" value="SPOR-like_dom"/>
</dbReference>
<evidence type="ECO:0000313" key="2">
    <source>
        <dbReference type="EMBL" id="SDD89545.1"/>
    </source>
</evidence>
<dbReference type="Gene3D" id="3.30.70.1070">
    <property type="entry name" value="Sporulation related repeat"/>
    <property type="match status" value="1"/>
</dbReference>
<feature type="domain" description="SPOR" evidence="1">
    <location>
        <begin position="1"/>
        <end position="54"/>
    </location>
</feature>
<evidence type="ECO:0000259" key="1">
    <source>
        <dbReference type="PROSITE" id="PS51724"/>
    </source>
</evidence>
<dbReference type="GO" id="GO:0042834">
    <property type="term" value="F:peptidoglycan binding"/>
    <property type="evidence" value="ECO:0007669"/>
    <property type="project" value="InterPro"/>
</dbReference>
<protein>
    <submittedName>
        <fullName evidence="2">DamX protein</fullName>
    </submittedName>
</protein>
<dbReference type="InterPro" id="IPR036680">
    <property type="entry name" value="SPOR-like_sf"/>
</dbReference>
<dbReference type="AlphaFoldDB" id="A0A1G6YIT7"/>
<dbReference type="Proteomes" id="UP000182413">
    <property type="component" value="Unassembled WGS sequence"/>
</dbReference>
<accession>A0A1G6YIT7</accession>
<sequence>MREGGSEYRYFKKVHQGKPLYVLTYGSFSSRDAAQAAVKTLPAKLQAGKPWPRTLGSIQQEMSR</sequence>
<dbReference type="PROSITE" id="PS51724">
    <property type="entry name" value="SPOR"/>
    <property type="match status" value="1"/>
</dbReference>
<proteinExistence type="predicted"/>
<organism evidence="2 3">
    <name type="scientific">Ectopseudomonas alcaliphila</name>
    <dbReference type="NCBI Taxonomy" id="101564"/>
    <lineage>
        <taxon>Bacteria</taxon>
        <taxon>Pseudomonadati</taxon>
        <taxon>Pseudomonadota</taxon>
        <taxon>Gammaproteobacteria</taxon>
        <taxon>Pseudomonadales</taxon>
        <taxon>Pseudomonadaceae</taxon>
        <taxon>Ectopseudomonas</taxon>
    </lineage>
</organism>
<gene>
    <name evidence="2" type="ORF">SAMN05216575_1011538</name>
</gene>
<evidence type="ECO:0000313" key="3">
    <source>
        <dbReference type="Proteomes" id="UP000182413"/>
    </source>
</evidence>
<name>A0A1G6YIT7_9GAMM</name>